<organism evidence="3 4">
    <name type="scientific">Microbacterium hatanonis</name>
    <dbReference type="NCBI Taxonomy" id="404366"/>
    <lineage>
        <taxon>Bacteria</taxon>
        <taxon>Bacillati</taxon>
        <taxon>Actinomycetota</taxon>
        <taxon>Actinomycetes</taxon>
        <taxon>Micrococcales</taxon>
        <taxon>Microbacteriaceae</taxon>
        <taxon>Microbacterium</taxon>
    </lineage>
</organism>
<evidence type="ECO:0000313" key="3">
    <source>
        <dbReference type="EMBL" id="TXK13036.1"/>
    </source>
</evidence>
<name>A0A5C8I2N1_9MICO</name>
<dbReference type="Pfam" id="PF05901">
    <property type="entry name" value="Excalibur"/>
    <property type="match status" value="1"/>
</dbReference>
<accession>A0A5C8I2N1</accession>
<keyword evidence="4" id="KW-1185">Reference proteome</keyword>
<dbReference type="OrthoDB" id="5196645at2"/>
<dbReference type="EMBL" id="VRSV01000001">
    <property type="protein sequence ID" value="TXK13036.1"/>
    <property type="molecule type" value="Genomic_DNA"/>
</dbReference>
<dbReference type="InterPro" id="IPR008613">
    <property type="entry name" value="Excalibur_Ca-bd_domain"/>
</dbReference>
<reference evidence="3 4" key="1">
    <citation type="submission" date="2019-08" db="EMBL/GenBank/DDBJ databases">
        <authorList>
            <person name="Dong K."/>
        </authorList>
    </citation>
    <scope>NUCLEOTIDE SEQUENCE [LARGE SCALE GENOMIC DNA]</scope>
    <source>
        <strain evidence="3 4">JCM14558</strain>
    </source>
</reference>
<evidence type="ECO:0000256" key="1">
    <source>
        <dbReference type="SAM" id="MobiDB-lite"/>
    </source>
</evidence>
<sequence length="295" mass="32573">MLHVASVLAILGDFYFMRLHTRVGSAAIAFLLLMTLAPAAATALESAPTESFHDVDVLSDQAPAATMSVESAAAAEPVSVYRFWSPVYQAHFFTTDVAERDAINARWSNIWTYEGPRYTAFSTQVAGTIPLYRFWSAQLNGHFYTADVSERDAVIARWPDTWSYEGVAYYVYPNTTSAPDTVPVARFWSSASQHHFYTASVTERDGVIRNWSATWSYEGDNFRVPAAGVPVDQPPVPNPGPSQPGNPGDTKNCSDFRNYTEAKAWFDTYYPYYGDIAKLDGNNDGIPCESLPGAP</sequence>
<evidence type="ECO:0000259" key="2">
    <source>
        <dbReference type="SMART" id="SM00894"/>
    </source>
</evidence>
<dbReference type="AlphaFoldDB" id="A0A5C8I2N1"/>
<feature type="compositionally biased region" description="Pro residues" evidence="1">
    <location>
        <begin position="232"/>
        <end position="244"/>
    </location>
</feature>
<dbReference type="Proteomes" id="UP000321034">
    <property type="component" value="Unassembled WGS sequence"/>
</dbReference>
<proteinExistence type="predicted"/>
<gene>
    <name evidence="3" type="ORF">FVP77_06255</name>
</gene>
<feature type="domain" description="Excalibur calcium-binding" evidence="2">
    <location>
        <begin position="249"/>
        <end position="289"/>
    </location>
</feature>
<feature type="region of interest" description="Disordered" evidence="1">
    <location>
        <begin position="226"/>
        <end position="254"/>
    </location>
</feature>
<evidence type="ECO:0000313" key="4">
    <source>
        <dbReference type="Proteomes" id="UP000321034"/>
    </source>
</evidence>
<dbReference type="InterPro" id="IPR043708">
    <property type="entry name" value="DUF5648"/>
</dbReference>
<protein>
    <submittedName>
        <fullName evidence="3">Excalibur calcium-binding domain-containing protein</fullName>
    </submittedName>
</protein>
<dbReference type="SMART" id="SM00894">
    <property type="entry name" value="Excalibur"/>
    <property type="match status" value="1"/>
</dbReference>
<dbReference type="Pfam" id="PF18885">
    <property type="entry name" value="DUF5648"/>
    <property type="match status" value="1"/>
</dbReference>
<comment type="caution">
    <text evidence="3">The sequence shown here is derived from an EMBL/GenBank/DDBJ whole genome shotgun (WGS) entry which is preliminary data.</text>
</comment>
<dbReference type="RefSeq" id="WP_147893721.1">
    <property type="nucleotide sequence ID" value="NZ_BAAANR010000001.1"/>
</dbReference>